<dbReference type="GO" id="GO:0003676">
    <property type="term" value="F:nucleic acid binding"/>
    <property type="evidence" value="ECO:0007669"/>
    <property type="project" value="InterPro"/>
</dbReference>
<keyword evidence="2" id="KW-1185">Reference proteome</keyword>
<reference evidence="1 2" key="1">
    <citation type="journal article" date="2021" name="Genome Biol.">
        <title>AFLAP: assembly-free linkage analysis pipeline using k-mers from genome sequencing data.</title>
        <authorList>
            <person name="Fletcher K."/>
            <person name="Zhang L."/>
            <person name="Gil J."/>
            <person name="Han R."/>
            <person name="Cavanaugh K."/>
            <person name="Michelmore R."/>
        </authorList>
    </citation>
    <scope>NUCLEOTIDE SEQUENCE [LARGE SCALE GENOMIC DNA]</scope>
    <source>
        <strain evidence="1 2">SF5</strain>
    </source>
</reference>
<dbReference type="OrthoDB" id="168403at2759"/>
<organism evidence="1 2">
    <name type="scientific">Bremia lactucae</name>
    <name type="common">Lettuce downy mildew</name>
    <dbReference type="NCBI Taxonomy" id="4779"/>
    <lineage>
        <taxon>Eukaryota</taxon>
        <taxon>Sar</taxon>
        <taxon>Stramenopiles</taxon>
        <taxon>Oomycota</taxon>
        <taxon>Peronosporomycetes</taxon>
        <taxon>Peronosporales</taxon>
        <taxon>Peronosporaceae</taxon>
        <taxon>Bremia</taxon>
    </lineage>
</organism>
<dbReference type="EMBL" id="SHOA02000014">
    <property type="protein sequence ID" value="TDH66899.1"/>
    <property type="molecule type" value="Genomic_DNA"/>
</dbReference>
<protein>
    <submittedName>
        <fullName evidence="1">Uncharacterized protein</fullName>
    </submittedName>
</protein>
<dbReference type="Gene3D" id="3.30.420.10">
    <property type="entry name" value="Ribonuclease H-like superfamily/Ribonuclease H"/>
    <property type="match status" value="1"/>
</dbReference>
<comment type="caution">
    <text evidence="1">The sequence shown here is derived from an EMBL/GenBank/DDBJ whole genome shotgun (WGS) entry which is preliminary data.</text>
</comment>
<dbReference type="PANTHER" id="PTHR47169">
    <property type="entry name" value="OS01G0541250 PROTEIN"/>
    <property type="match status" value="1"/>
</dbReference>
<dbReference type="KEGG" id="blac:94352034"/>
<name>A0A976ICR1_BRELC</name>
<proteinExistence type="predicted"/>
<evidence type="ECO:0000313" key="2">
    <source>
        <dbReference type="Proteomes" id="UP000294530"/>
    </source>
</evidence>
<dbReference type="AlphaFoldDB" id="A0A976ICR1"/>
<dbReference type="PANTHER" id="PTHR47169:SF2">
    <property type="entry name" value="OS01G0541250 PROTEIN"/>
    <property type="match status" value="1"/>
</dbReference>
<evidence type="ECO:0000313" key="1">
    <source>
        <dbReference type="EMBL" id="TDH66899.1"/>
    </source>
</evidence>
<dbReference type="InterPro" id="IPR036397">
    <property type="entry name" value="RNaseH_sf"/>
</dbReference>
<gene>
    <name evidence="1" type="ORF">CCR75_008309</name>
</gene>
<dbReference type="RefSeq" id="XP_067816398.1">
    <property type="nucleotide sequence ID" value="XM_067966363.1"/>
</dbReference>
<accession>A0A976ICR1</accession>
<dbReference type="Proteomes" id="UP000294530">
    <property type="component" value="Unassembled WGS sequence"/>
</dbReference>
<sequence length="121" mass="13442">MDIQLSCQPPNSPDTNELNLGFFNATQALQHQKVMKSIDELIAAIQAAFKELDRNKLDKVFLTHQSGMNEILNRGGGGKKYKIPHLSNYRLNNENCLPDHLTYAVEIIEAAKEAATDTAST</sequence>
<dbReference type="GeneID" id="94352034"/>